<dbReference type="RefSeq" id="WP_156736838.1">
    <property type="nucleotide sequence ID" value="NZ_CACRTU010000022.1"/>
</dbReference>
<accession>A0A6N3ET41</accession>
<proteinExistence type="predicted"/>
<dbReference type="AlphaFoldDB" id="A0A6N3ET41"/>
<name>A0A6N3ET41_CLOBU</name>
<sequence length="361" mass="41604">MKDNLNKYSCVGIDVCKGKWIAVCISENGFDVGKFNTIDEICRKYKNADRIIVDMPIGLLDDNSRQRPESEARKYLKGKTSSIFNTPCRSAVYSDDYESACRLNKAVLGVGLAIQSYAICSKIREVDEFLRDNPKWKNRLLEAHPEICFAKLNRDRAVIENKTKEDGQKKRLEILKKYYSDSERVVEKFLQEVPSRKKIDDVIDALCLSVTGFLGMKYGLNSIPKNPEVDINGIKMQMVYCSIDKNNCSSNKNLSIYNKLVRDNIPEIIKAEKKECEIEIVKDKEKFEMLKKKLQEEVNEFFEDKNIDGIADIMEVLFEFAEYLGVDEKQVMKVRNEKKNKYGGFKDGVVLRNVEDSIQEK</sequence>
<dbReference type="EMBL" id="CACRTU010000022">
    <property type="protein sequence ID" value="VYU42858.1"/>
    <property type="molecule type" value="Genomic_DNA"/>
</dbReference>
<organism evidence="1">
    <name type="scientific">Clostridium butyricum</name>
    <dbReference type="NCBI Taxonomy" id="1492"/>
    <lineage>
        <taxon>Bacteria</taxon>
        <taxon>Bacillati</taxon>
        <taxon>Bacillota</taxon>
        <taxon>Clostridia</taxon>
        <taxon>Eubacteriales</taxon>
        <taxon>Clostridiaceae</taxon>
        <taxon>Clostridium</taxon>
    </lineage>
</organism>
<dbReference type="InterPro" id="IPR038735">
    <property type="entry name" value="MSMEG_1276-like_NTP-PPase_dom"/>
</dbReference>
<dbReference type="Pfam" id="PF04250">
    <property type="entry name" value="DUF429"/>
    <property type="match status" value="1"/>
</dbReference>
<reference evidence="1" key="1">
    <citation type="submission" date="2019-11" db="EMBL/GenBank/DDBJ databases">
        <authorList>
            <person name="Feng L."/>
        </authorList>
    </citation>
    <scope>NUCLEOTIDE SEQUENCE</scope>
    <source>
        <strain evidence="1">CButyricumLFYP62</strain>
    </source>
</reference>
<evidence type="ECO:0000313" key="1">
    <source>
        <dbReference type="EMBL" id="VYU42858.1"/>
    </source>
</evidence>
<evidence type="ECO:0008006" key="2">
    <source>
        <dbReference type="Google" id="ProtNLM"/>
    </source>
</evidence>
<dbReference type="InterPro" id="IPR007362">
    <property type="entry name" value="DUF429"/>
</dbReference>
<gene>
    <name evidence="1" type="ORF">CBLFYP62_02335</name>
</gene>
<protein>
    <recommendedName>
        <fullName evidence="2">DUF429 domain-containing protein</fullName>
    </recommendedName>
</protein>
<dbReference type="CDD" id="cd11532">
    <property type="entry name" value="NTP-PPase_COG4997"/>
    <property type="match status" value="1"/>
</dbReference>